<dbReference type="PANTHER" id="PTHR11923">
    <property type="entry name" value="SCAVENGER RECEPTOR CLASS B TYPE-1 SR-B1"/>
    <property type="match status" value="1"/>
</dbReference>
<evidence type="ECO:0000256" key="26">
    <source>
        <dbReference type="ARBA" id="ARBA00023288"/>
    </source>
</evidence>
<evidence type="ECO:0000313" key="34">
    <source>
        <dbReference type="Ensembl" id="ENSGMOP00000030881.1"/>
    </source>
</evidence>
<evidence type="ECO:0000256" key="9">
    <source>
        <dbReference type="ARBA" id="ARBA00004651"/>
    </source>
</evidence>
<keyword evidence="24" id="KW-0675">Receptor</keyword>
<dbReference type="Ensembl" id="ENSGMOT00000058667.1">
    <property type="protein sequence ID" value="ENSGMOP00000030881.1"/>
    <property type="gene ID" value="ENSGMOG00000011706.2"/>
</dbReference>
<evidence type="ECO:0000256" key="20">
    <source>
        <dbReference type="ARBA" id="ARBA00023055"/>
    </source>
</evidence>
<keyword evidence="20" id="KW-0445">Lipid transport</keyword>
<evidence type="ECO:0000256" key="2">
    <source>
        <dbReference type="ARBA" id="ARBA00000626"/>
    </source>
</evidence>
<keyword evidence="16" id="KW-0832">Ubl conjugation</keyword>
<name>A0A8C5AFM9_GADMO</name>
<dbReference type="GO" id="GO:0005901">
    <property type="term" value="C:caveola"/>
    <property type="evidence" value="ECO:0007669"/>
    <property type="project" value="TreeGrafter"/>
</dbReference>
<keyword evidence="19" id="KW-0333">Golgi apparatus</keyword>
<evidence type="ECO:0000256" key="18">
    <source>
        <dbReference type="ARBA" id="ARBA00022989"/>
    </source>
</evidence>
<evidence type="ECO:0000256" key="24">
    <source>
        <dbReference type="ARBA" id="ARBA00023170"/>
    </source>
</evidence>
<evidence type="ECO:0000256" key="23">
    <source>
        <dbReference type="ARBA" id="ARBA00023157"/>
    </source>
</evidence>
<evidence type="ECO:0000256" key="21">
    <source>
        <dbReference type="ARBA" id="ARBA00023136"/>
    </source>
</evidence>
<feature type="disulfide bond" evidence="32">
    <location>
        <begin position="305"/>
        <end position="314"/>
    </location>
</feature>
<dbReference type="GO" id="GO:0007155">
    <property type="term" value="P:cell adhesion"/>
    <property type="evidence" value="ECO:0007669"/>
    <property type="project" value="UniProtKB-KW"/>
</dbReference>
<evidence type="ECO:0000256" key="29">
    <source>
        <dbReference type="ARBA" id="ARBA00031821"/>
    </source>
</evidence>
<evidence type="ECO:0000256" key="17">
    <source>
        <dbReference type="ARBA" id="ARBA00022889"/>
    </source>
</evidence>
<keyword evidence="14" id="KW-1017">Isopeptide bond</keyword>
<dbReference type="GO" id="GO:0030169">
    <property type="term" value="F:low-density lipoprotein particle binding"/>
    <property type="evidence" value="ECO:0007669"/>
    <property type="project" value="TreeGrafter"/>
</dbReference>
<feature type="disulfide bond" evidence="32">
    <location>
        <begin position="235"/>
        <end position="303"/>
    </location>
</feature>
<comment type="catalytic activity">
    <reaction evidence="3">
        <text>hexadecanoate(out) = hexadecanoate(in)</text>
        <dbReference type="Rhea" id="RHEA:45256"/>
        <dbReference type="ChEBI" id="CHEBI:7896"/>
    </reaction>
    <physiologicalReaction direction="left-to-right" evidence="3">
        <dbReference type="Rhea" id="RHEA:45257"/>
    </physiologicalReaction>
</comment>
<comment type="catalytic activity">
    <reaction evidence="4">
        <text>tetradecanoate(out) = tetradecanoate(in)</text>
        <dbReference type="Rhea" id="RHEA:45252"/>
        <dbReference type="ChEBI" id="CHEBI:30807"/>
    </reaction>
    <physiologicalReaction direction="left-to-right" evidence="4">
        <dbReference type="Rhea" id="RHEA:45253"/>
    </physiologicalReaction>
</comment>
<keyword evidence="22" id="KW-0564">Palmitate</keyword>
<sequence length="470" mass="52619">MGCCNRRCGLLAGAVFGAALAILGGILIPVGDQIIQSTVEKEAVIVPGTTAYENWISSAAFVYRQMWLFDVQNALDVVELGATPIVKERGPYTYKVRYLAKSNITAHNDAVSFLLPNGAIFEPDMSVGSEDDLVTTLNLAVAGAYSLVPKNLHFFLDHIIKSTKSSLFQRRSVREILWGYQDPILKDILGVFYPYNGTFDGYYTVNTGQDDISRVAMIERWQGESKLSFWNDTYCDTLNGTDASSFPPFVDKNKPIYFFSSDICRSVSSTFRETQDLWGIEVYRYVLPPSTFASPSINPDNKCFCTEKLVSRNCSMAGVLDVGPCRGGAPVYISLPHFLHGSDYLRQDVLGLNPSEENHFTYLDIEPITGFTLSFAKRLQVNMMYGPSKVISVLKHVKEYTVFPIVWLNEVRYIFQNRFIRYTCSGDYLGHGGKLVERKVVFLKRANPPLPSPPHPPPRGLHHNPCLPDP</sequence>
<keyword evidence="13" id="KW-1003">Cell membrane</keyword>
<comment type="catalytic activity">
    <reaction evidence="5">
        <text>butanoate(out) = butanoate(in)</text>
        <dbReference type="Rhea" id="RHEA:45248"/>
        <dbReference type="ChEBI" id="CHEBI:17968"/>
    </reaction>
    <physiologicalReaction direction="left-to-right" evidence="5">
        <dbReference type="Rhea" id="RHEA:45249"/>
    </physiologicalReaction>
</comment>
<organism evidence="34 35">
    <name type="scientific">Gadus morhua</name>
    <name type="common">Atlantic cod</name>
    <dbReference type="NCBI Taxonomy" id="8049"/>
    <lineage>
        <taxon>Eukaryota</taxon>
        <taxon>Metazoa</taxon>
        <taxon>Chordata</taxon>
        <taxon>Craniata</taxon>
        <taxon>Vertebrata</taxon>
        <taxon>Euteleostomi</taxon>
        <taxon>Actinopterygii</taxon>
        <taxon>Neopterygii</taxon>
        <taxon>Teleostei</taxon>
        <taxon>Neoteleostei</taxon>
        <taxon>Acanthomorphata</taxon>
        <taxon>Zeiogadaria</taxon>
        <taxon>Gadariae</taxon>
        <taxon>Gadiformes</taxon>
        <taxon>Gadoidei</taxon>
        <taxon>Gadidae</taxon>
        <taxon>Gadus</taxon>
    </lineage>
</organism>
<accession>A0A8C5AFM9</accession>
<comment type="catalytic activity">
    <reaction evidence="1">
        <text>(9Z,12Z)-octadecadienoate(out) = (9Z,12Z)-octadecadienoate(in)</text>
        <dbReference type="Rhea" id="RHEA:45264"/>
        <dbReference type="ChEBI" id="CHEBI:30245"/>
    </reaction>
    <physiologicalReaction direction="left-to-right" evidence="1">
        <dbReference type="Rhea" id="RHEA:45265"/>
    </physiologicalReaction>
</comment>
<dbReference type="InterPro" id="IPR002159">
    <property type="entry name" value="CD36_fam"/>
</dbReference>
<keyword evidence="21" id="KW-0472">Membrane</keyword>
<evidence type="ECO:0000256" key="15">
    <source>
        <dbReference type="ARBA" id="ARBA00022692"/>
    </source>
</evidence>
<evidence type="ECO:0000256" key="3">
    <source>
        <dbReference type="ARBA" id="ARBA00000934"/>
    </source>
</evidence>
<keyword evidence="35" id="KW-1185">Reference proteome</keyword>
<keyword evidence="26" id="KW-0449">Lipoprotein</keyword>
<evidence type="ECO:0000256" key="25">
    <source>
        <dbReference type="ARBA" id="ARBA00023180"/>
    </source>
</evidence>
<comment type="catalytic activity">
    <reaction evidence="2">
        <text>(9Z)-octadecenoate(out) = (9Z)-octadecenoate(in)</text>
        <dbReference type="Rhea" id="RHEA:33655"/>
        <dbReference type="ChEBI" id="CHEBI:30823"/>
    </reaction>
    <physiologicalReaction direction="left-to-right" evidence="2">
        <dbReference type="Rhea" id="RHEA:33656"/>
    </physiologicalReaction>
</comment>
<reference evidence="34" key="1">
    <citation type="submission" date="2025-08" db="UniProtKB">
        <authorList>
            <consortium name="Ensembl"/>
        </authorList>
    </citation>
    <scope>IDENTIFICATION</scope>
</reference>
<dbReference type="Proteomes" id="UP000694546">
    <property type="component" value="Chromosome 19"/>
</dbReference>
<dbReference type="PRINTS" id="PR01609">
    <property type="entry name" value="CD36FAMILY"/>
</dbReference>
<evidence type="ECO:0000256" key="31">
    <source>
        <dbReference type="ARBA" id="ARBA00032780"/>
    </source>
</evidence>
<evidence type="ECO:0000256" key="11">
    <source>
        <dbReference type="ARBA" id="ARBA00020772"/>
    </source>
</evidence>
<keyword evidence="25" id="KW-0325">Glycoprotein</keyword>
<proteinExistence type="inferred from homology"/>
<dbReference type="GO" id="GO:0016324">
    <property type="term" value="C:apical plasma membrane"/>
    <property type="evidence" value="ECO:0007669"/>
    <property type="project" value="UniProtKB-SubCell"/>
</dbReference>
<dbReference type="GO" id="GO:0005794">
    <property type="term" value="C:Golgi apparatus"/>
    <property type="evidence" value="ECO:0007669"/>
    <property type="project" value="UniProtKB-SubCell"/>
</dbReference>
<evidence type="ECO:0000256" key="6">
    <source>
        <dbReference type="ARBA" id="ARBA00004221"/>
    </source>
</evidence>
<evidence type="ECO:0000256" key="30">
    <source>
        <dbReference type="ARBA" id="ARBA00032188"/>
    </source>
</evidence>
<evidence type="ECO:0000256" key="7">
    <source>
        <dbReference type="ARBA" id="ARBA00004285"/>
    </source>
</evidence>
<evidence type="ECO:0000256" key="1">
    <source>
        <dbReference type="ARBA" id="ARBA00000542"/>
    </source>
</evidence>
<evidence type="ECO:0000256" key="22">
    <source>
        <dbReference type="ARBA" id="ARBA00023139"/>
    </source>
</evidence>
<comment type="similarity">
    <text evidence="10">Belongs to the CD36 family.</text>
</comment>
<evidence type="ECO:0000256" key="27">
    <source>
        <dbReference type="ARBA" id="ARBA00023949"/>
    </source>
</evidence>
<feature type="region of interest" description="Disordered" evidence="33">
    <location>
        <begin position="447"/>
        <end position="470"/>
    </location>
</feature>
<keyword evidence="23 32" id="KW-1015">Disulfide bond</keyword>
<dbReference type="GO" id="GO:0150094">
    <property type="term" value="P:amyloid-beta clearance by cellular catabolic process"/>
    <property type="evidence" value="ECO:0007669"/>
    <property type="project" value="TreeGrafter"/>
</dbReference>
<evidence type="ECO:0000256" key="19">
    <source>
        <dbReference type="ARBA" id="ARBA00023034"/>
    </source>
</evidence>
<dbReference type="PRINTS" id="PR01610">
    <property type="entry name" value="CD36ANTIGEN"/>
</dbReference>
<evidence type="ECO:0000256" key="33">
    <source>
        <dbReference type="SAM" id="MobiDB-lite"/>
    </source>
</evidence>
<dbReference type="GO" id="GO:0005044">
    <property type="term" value="F:scavenger receptor activity"/>
    <property type="evidence" value="ECO:0007669"/>
    <property type="project" value="TreeGrafter"/>
</dbReference>
<evidence type="ECO:0000256" key="4">
    <source>
        <dbReference type="ARBA" id="ARBA00000996"/>
    </source>
</evidence>
<comment type="subcellular location">
    <subcellularLocation>
        <location evidence="6">Apical cell membrane</location>
    </subcellularLocation>
    <subcellularLocation>
        <location evidence="9">Cell membrane</location>
        <topology evidence="9">Multi-pass membrane protein</topology>
    </subcellularLocation>
    <subcellularLocation>
        <location evidence="8">Golgi apparatus</location>
    </subcellularLocation>
    <subcellularLocation>
        <location evidence="7">Membrane raft</location>
    </subcellularLocation>
</comment>
<dbReference type="GeneTree" id="ENSGT00940000153372"/>
<evidence type="ECO:0000256" key="12">
    <source>
        <dbReference type="ARBA" id="ARBA00022448"/>
    </source>
</evidence>
<dbReference type="GO" id="GO:0009986">
    <property type="term" value="C:cell surface"/>
    <property type="evidence" value="ECO:0007669"/>
    <property type="project" value="TreeGrafter"/>
</dbReference>
<evidence type="ECO:0000256" key="16">
    <source>
        <dbReference type="ARBA" id="ARBA00022843"/>
    </source>
</evidence>
<dbReference type="GO" id="GO:0034383">
    <property type="term" value="P:low-density lipoprotein particle clearance"/>
    <property type="evidence" value="ECO:0007669"/>
    <property type="project" value="TreeGrafter"/>
</dbReference>
<keyword evidence="15" id="KW-0812">Transmembrane</keyword>
<evidence type="ECO:0000256" key="5">
    <source>
        <dbReference type="ARBA" id="ARBA00001892"/>
    </source>
</evidence>
<dbReference type="PANTHER" id="PTHR11923:SF12">
    <property type="entry name" value="PLATELET GLYCOPROTEIN 4"/>
    <property type="match status" value="1"/>
</dbReference>
<dbReference type="GO" id="GO:0042953">
    <property type="term" value="P:lipoprotein transport"/>
    <property type="evidence" value="ECO:0007669"/>
    <property type="project" value="TreeGrafter"/>
</dbReference>
<feature type="compositionally biased region" description="Pro residues" evidence="33">
    <location>
        <begin position="448"/>
        <end position="459"/>
    </location>
</feature>
<dbReference type="Pfam" id="PF01130">
    <property type="entry name" value="CD36"/>
    <property type="match status" value="1"/>
</dbReference>
<evidence type="ECO:0000256" key="14">
    <source>
        <dbReference type="ARBA" id="ARBA00022499"/>
    </source>
</evidence>
<comment type="catalytic activity">
    <reaction evidence="27">
        <text>tetracosanoate(out) = tetracosanoate(in)</text>
        <dbReference type="Rhea" id="RHEA:45260"/>
        <dbReference type="ChEBI" id="CHEBI:31014"/>
    </reaction>
    <physiologicalReaction direction="left-to-right" evidence="27">
        <dbReference type="Rhea" id="RHEA:45261"/>
    </physiologicalReaction>
</comment>
<dbReference type="AlphaFoldDB" id="A0A8C5AFM9"/>
<evidence type="ECO:0000256" key="13">
    <source>
        <dbReference type="ARBA" id="ARBA00022475"/>
    </source>
</evidence>
<feature type="disulfide bond" evidence="32">
    <location>
        <begin position="264"/>
        <end position="325"/>
    </location>
</feature>
<dbReference type="GO" id="GO:0006898">
    <property type="term" value="P:receptor-mediated endocytosis"/>
    <property type="evidence" value="ECO:0007669"/>
    <property type="project" value="TreeGrafter"/>
</dbReference>
<keyword evidence="18" id="KW-1133">Transmembrane helix</keyword>
<keyword evidence="12" id="KW-0813">Transport</keyword>
<reference evidence="34" key="2">
    <citation type="submission" date="2025-09" db="UniProtKB">
        <authorList>
            <consortium name="Ensembl"/>
        </authorList>
    </citation>
    <scope>IDENTIFICATION</scope>
</reference>
<evidence type="ECO:0000256" key="8">
    <source>
        <dbReference type="ARBA" id="ARBA00004555"/>
    </source>
</evidence>
<protein>
    <recommendedName>
        <fullName evidence="11">Platelet glycoprotein 4</fullName>
    </recommendedName>
    <alternativeName>
        <fullName evidence="31">Glycoprotein IIIb</fullName>
    </alternativeName>
    <alternativeName>
        <fullName evidence="29">PAS IV</fullName>
    </alternativeName>
    <alternativeName>
        <fullName evidence="30">PAS-4</fullName>
    </alternativeName>
    <alternativeName>
        <fullName evidence="28">Platelet glycoprotein IV</fullName>
    </alternativeName>
</protein>
<evidence type="ECO:0000313" key="35">
    <source>
        <dbReference type="Proteomes" id="UP000694546"/>
    </source>
</evidence>
<dbReference type="GO" id="GO:0044539">
    <property type="term" value="P:long-chain fatty acid import into cell"/>
    <property type="evidence" value="ECO:0007669"/>
    <property type="project" value="TreeGrafter"/>
</dbReference>
<keyword evidence="17" id="KW-0130">Cell adhesion</keyword>
<dbReference type="InterPro" id="IPR005428">
    <property type="entry name" value="CD36/SCARB1/SNMP1"/>
</dbReference>
<evidence type="ECO:0000256" key="28">
    <source>
        <dbReference type="ARBA" id="ARBA00029966"/>
    </source>
</evidence>
<dbReference type="GO" id="GO:0005041">
    <property type="term" value="F:low-density lipoprotein particle receptor activity"/>
    <property type="evidence" value="ECO:0007669"/>
    <property type="project" value="TreeGrafter"/>
</dbReference>
<evidence type="ECO:0000256" key="32">
    <source>
        <dbReference type="PIRSR" id="PIRSR605428-52"/>
    </source>
</evidence>
<dbReference type="GO" id="GO:0019915">
    <property type="term" value="P:lipid storage"/>
    <property type="evidence" value="ECO:0007669"/>
    <property type="project" value="TreeGrafter"/>
</dbReference>
<evidence type="ECO:0000256" key="10">
    <source>
        <dbReference type="ARBA" id="ARBA00010532"/>
    </source>
</evidence>